<keyword evidence="7" id="KW-0804">Transcription</keyword>
<evidence type="ECO:0000256" key="4">
    <source>
        <dbReference type="ARBA" id="ARBA00022737"/>
    </source>
</evidence>
<dbReference type="SUPFAM" id="SSF51351">
    <property type="entry name" value="Triosephosphate isomerase (TIM)"/>
    <property type="match status" value="1"/>
</dbReference>
<evidence type="ECO:0000259" key="12">
    <source>
        <dbReference type="PROSITE" id="PS50090"/>
    </source>
</evidence>
<keyword evidence="4" id="KW-0677">Repeat</keyword>
<name>A0A0D9V7M9_9ORYZ</name>
<keyword evidence="6" id="KW-0238">DNA-binding</keyword>
<evidence type="ECO:0000256" key="2">
    <source>
        <dbReference type="ARBA" id="ARBA00007422"/>
    </source>
</evidence>
<feature type="region of interest" description="Disordered" evidence="11">
    <location>
        <begin position="14"/>
        <end position="69"/>
    </location>
</feature>
<keyword evidence="9" id="KW-0539">Nucleus</keyword>
<feature type="domain" description="HTH myb-type" evidence="14">
    <location>
        <begin position="111"/>
        <end position="166"/>
    </location>
</feature>
<dbReference type="InterPro" id="IPR017930">
    <property type="entry name" value="Myb_dom"/>
</dbReference>
<evidence type="ECO:0000256" key="7">
    <source>
        <dbReference type="ARBA" id="ARBA00023163"/>
    </source>
</evidence>
<evidence type="ECO:0000256" key="8">
    <source>
        <dbReference type="ARBA" id="ARBA00023235"/>
    </source>
</evidence>
<dbReference type="GO" id="GO:0006094">
    <property type="term" value="P:gluconeogenesis"/>
    <property type="evidence" value="ECO:0007669"/>
    <property type="project" value="TreeGrafter"/>
</dbReference>
<dbReference type="AlphaFoldDB" id="A0A0D9V7M9"/>
<feature type="domain" description="Myb-like" evidence="12">
    <location>
        <begin position="163"/>
        <end position="213"/>
    </location>
</feature>
<dbReference type="InterPro" id="IPR009057">
    <property type="entry name" value="Homeodomain-like_sf"/>
</dbReference>
<evidence type="ECO:0000256" key="3">
    <source>
        <dbReference type="ARBA" id="ARBA00011738"/>
    </source>
</evidence>
<evidence type="ECO:0000259" key="13">
    <source>
        <dbReference type="PROSITE" id="PS51293"/>
    </source>
</evidence>
<evidence type="ECO:0000256" key="5">
    <source>
        <dbReference type="ARBA" id="ARBA00023015"/>
    </source>
</evidence>
<dbReference type="GO" id="GO:0003677">
    <property type="term" value="F:DNA binding"/>
    <property type="evidence" value="ECO:0007669"/>
    <property type="project" value="UniProtKB-KW"/>
</dbReference>
<evidence type="ECO:0000313" key="16">
    <source>
        <dbReference type="Proteomes" id="UP000032180"/>
    </source>
</evidence>
<dbReference type="Gramene" id="LPERR01G31650.2">
    <property type="protein sequence ID" value="LPERR01G31650.2"/>
    <property type="gene ID" value="LPERR01G31650"/>
</dbReference>
<dbReference type="InterPro" id="IPR013785">
    <property type="entry name" value="Aldolase_TIM"/>
</dbReference>
<evidence type="ECO:0000256" key="1">
    <source>
        <dbReference type="ARBA" id="ARBA00004123"/>
    </source>
</evidence>
<evidence type="ECO:0000256" key="6">
    <source>
        <dbReference type="ARBA" id="ARBA00023125"/>
    </source>
</evidence>
<dbReference type="eggNOG" id="KOG1643">
    <property type="taxonomic scope" value="Eukaryota"/>
</dbReference>
<dbReference type="PANTHER" id="PTHR21139">
    <property type="entry name" value="TRIOSEPHOSPHATE ISOMERASE"/>
    <property type="match status" value="1"/>
</dbReference>
<feature type="region of interest" description="Disordered" evidence="11">
    <location>
        <begin position="373"/>
        <end position="392"/>
    </location>
</feature>
<dbReference type="GO" id="GO:0046166">
    <property type="term" value="P:glyceraldehyde-3-phosphate biosynthetic process"/>
    <property type="evidence" value="ECO:0007669"/>
    <property type="project" value="TreeGrafter"/>
</dbReference>
<dbReference type="HOGENOM" id="CLU_307659_0_0_1"/>
<dbReference type="STRING" id="77586.A0A0D9V7M9"/>
<dbReference type="InterPro" id="IPR035990">
    <property type="entry name" value="TIM_sf"/>
</dbReference>
<dbReference type="HAMAP" id="MF_00147_B">
    <property type="entry name" value="TIM_B"/>
    <property type="match status" value="1"/>
</dbReference>
<evidence type="ECO:0000313" key="15">
    <source>
        <dbReference type="EnsemblPlants" id="LPERR01G31650.1"/>
    </source>
</evidence>
<comment type="subunit">
    <text evidence="3">Homodimer.</text>
</comment>
<dbReference type="PROSITE" id="PS51294">
    <property type="entry name" value="HTH_MYB"/>
    <property type="match status" value="3"/>
</dbReference>
<keyword evidence="16" id="KW-1185">Reference proteome</keyword>
<feature type="domain" description="HTH myb-type" evidence="14">
    <location>
        <begin position="167"/>
        <end position="217"/>
    </location>
</feature>
<evidence type="ECO:0000256" key="9">
    <source>
        <dbReference type="ARBA" id="ARBA00023242"/>
    </source>
</evidence>
<dbReference type="Gene3D" id="3.20.20.70">
    <property type="entry name" value="Aldolase class I"/>
    <property type="match status" value="1"/>
</dbReference>
<dbReference type="PROSITE" id="PS00171">
    <property type="entry name" value="TIM_1"/>
    <property type="match status" value="1"/>
</dbReference>
<dbReference type="PROSITE" id="PS50090">
    <property type="entry name" value="MYB_LIKE"/>
    <property type="match status" value="3"/>
</dbReference>
<dbReference type="CDD" id="cd00311">
    <property type="entry name" value="TIM"/>
    <property type="match status" value="1"/>
</dbReference>
<dbReference type="GO" id="GO:0005829">
    <property type="term" value="C:cytosol"/>
    <property type="evidence" value="ECO:0007669"/>
    <property type="project" value="TreeGrafter"/>
</dbReference>
<organism evidence="15 16">
    <name type="scientific">Leersia perrieri</name>
    <dbReference type="NCBI Taxonomy" id="77586"/>
    <lineage>
        <taxon>Eukaryota</taxon>
        <taxon>Viridiplantae</taxon>
        <taxon>Streptophyta</taxon>
        <taxon>Embryophyta</taxon>
        <taxon>Tracheophyta</taxon>
        <taxon>Spermatophyta</taxon>
        <taxon>Magnoliopsida</taxon>
        <taxon>Liliopsida</taxon>
        <taxon>Poales</taxon>
        <taxon>Poaceae</taxon>
        <taxon>BOP clade</taxon>
        <taxon>Oryzoideae</taxon>
        <taxon>Oryzeae</taxon>
        <taxon>Oryzinae</taxon>
        <taxon>Leersia</taxon>
    </lineage>
</organism>
<reference evidence="15 16" key="1">
    <citation type="submission" date="2012-08" db="EMBL/GenBank/DDBJ databases">
        <title>Oryza genome evolution.</title>
        <authorList>
            <person name="Wing R.A."/>
        </authorList>
    </citation>
    <scope>NUCLEOTIDE SEQUENCE</scope>
</reference>
<dbReference type="Proteomes" id="UP000032180">
    <property type="component" value="Chromosome 1"/>
</dbReference>
<dbReference type="GO" id="GO:0004807">
    <property type="term" value="F:triose-phosphate isomerase activity"/>
    <property type="evidence" value="ECO:0007669"/>
    <property type="project" value="InterPro"/>
</dbReference>
<keyword evidence="5" id="KW-0805">Transcription regulation</keyword>
<dbReference type="InterPro" id="IPR001005">
    <property type="entry name" value="SANT/Myb"/>
</dbReference>
<dbReference type="NCBIfam" id="TIGR00419">
    <property type="entry name" value="tim"/>
    <property type="match status" value="1"/>
</dbReference>
<comment type="pathway">
    <text evidence="10">Carbohydrate biosynthesis.</text>
</comment>
<feature type="region of interest" description="Disordered" evidence="11">
    <location>
        <begin position="252"/>
        <end position="282"/>
    </location>
</feature>
<accession>A0A0D9V7M9</accession>
<evidence type="ECO:0000256" key="11">
    <source>
        <dbReference type="SAM" id="MobiDB-lite"/>
    </source>
</evidence>
<dbReference type="GO" id="GO:0006096">
    <property type="term" value="P:glycolytic process"/>
    <property type="evidence" value="ECO:0007669"/>
    <property type="project" value="InterPro"/>
</dbReference>
<reference evidence="15" key="3">
    <citation type="submission" date="2015-04" db="UniProtKB">
        <authorList>
            <consortium name="EnsemblPlants"/>
        </authorList>
    </citation>
    <scope>IDENTIFICATION</scope>
</reference>
<keyword evidence="8" id="KW-0413">Isomerase</keyword>
<dbReference type="Gramene" id="LPERR01G31650.1">
    <property type="protein sequence ID" value="LPERR01G31650.1"/>
    <property type="gene ID" value="LPERR01G31650"/>
</dbReference>
<feature type="compositionally biased region" description="Polar residues" evidence="11">
    <location>
        <begin position="258"/>
        <end position="282"/>
    </location>
</feature>
<sequence length="961" mass="104448">MGAMAMVEQEGCVENRQPLAASSSSVSEGSSYGGGIAQMSPPVSSSANSISGLRRTSGPIRRAKGGWTPEEDETLRKAVEAYKGRSWKKIAECFPYRTEVQCLHRWQKVLNPELIKGPWTQEEDDQIIELVKKYGPTKWSVIAKALPGRIGKQCRERWHNHLNPEIRKDAWTAEEELALINAHQVYGNKWAEIAKVLPGRTDNSIKNHWNSSLRKKLDIYSSTMSVQKSLVHDKFKDKPKAVATEGHLDLNKAPIISSKDQPGTAHRSNSSGLRSVSTLPTAQPLTSHEASIVDDSAVTLVAQALGSSSVHDKGLQINSTPDPMGNSGIIQLEGTPAKGEPELSLKNEARSTLGPLCYQIPNMEDVAPVNSSLFSERPSANHPPEHCEDGISSPIGCITPPPTKEKISSQLSVDSILRSAANSFRDTPSILRRRKRDKSTPVSASELKTSGANTDSFYTPTGMGLATPTPESFKTSSFLSLGSLDGLPTSVRSFDVSPQYQARSKRMAVTKTVEKQLDFSSDGPDTCGSEILNSPCQNSQSTLSISEAPKLKENELGEHVVQLENLTKNFAHTTNLDHTLNKAVRITRKGGEAYDVSPSLFVIGSSRIDERPKPNPVWCGSESIGGFSGLRLPIGARGIRKPQPKTSFFRPKKVCHVFPSSPSTPPRFNRPISNPTQHTHARSIAFASAPRRRLHRRRLLISSHRSMAPRKFFIGGNWKCNGTSDDVKKIVTVLNEAEVPSEDVVEVVVSPPFVFLPQVKGLLRPDFSVAAQNCWVRKGGAFTGEISAEMLVNLQVPWVILGHSERRALLGESNDFVADKVAYALSQGIKVIACIGETLEQREAGTTMEVVAAQTKAIAEKISDWTNVVLAYEPVWAIGTGKVATPAQAQEVHDGLRKWLESNVSPAVAESTRIIYGGSVNGANCKELAAKPDVDGFLVGGASLKPEFVEIIKSATVKSSA</sequence>
<dbReference type="Pfam" id="PF00249">
    <property type="entry name" value="Myb_DNA-binding"/>
    <property type="match status" value="3"/>
</dbReference>
<reference evidence="15 16" key="2">
    <citation type="submission" date="2013-12" db="EMBL/GenBank/DDBJ databases">
        <authorList>
            <person name="Yu Y."/>
            <person name="Lee S."/>
            <person name="de Baynast K."/>
            <person name="Wissotski M."/>
            <person name="Liu L."/>
            <person name="Talag J."/>
            <person name="Goicoechea J."/>
            <person name="Angelova A."/>
            <person name="Jetty R."/>
            <person name="Kudrna D."/>
            <person name="Golser W."/>
            <person name="Rivera L."/>
            <person name="Zhang J."/>
            <person name="Wing R."/>
        </authorList>
    </citation>
    <scope>NUCLEOTIDE SEQUENCE</scope>
</reference>
<dbReference type="FunFam" id="3.20.20.70:FF:000025">
    <property type="entry name" value="Triosephosphate isomerase"/>
    <property type="match status" value="1"/>
</dbReference>
<dbReference type="CDD" id="cd00167">
    <property type="entry name" value="SANT"/>
    <property type="match status" value="3"/>
</dbReference>
<comment type="subcellular location">
    <subcellularLocation>
        <location evidence="1">Nucleus</location>
    </subcellularLocation>
</comment>
<dbReference type="InterPro" id="IPR022896">
    <property type="entry name" value="TrioseP_Isoase_bac/euk"/>
</dbReference>
<dbReference type="eggNOG" id="KOG0048">
    <property type="taxonomic scope" value="Eukaryota"/>
</dbReference>
<dbReference type="PROSITE" id="PS51440">
    <property type="entry name" value="TIM_2"/>
    <property type="match status" value="1"/>
</dbReference>
<dbReference type="GO" id="GO:0006355">
    <property type="term" value="P:regulation of DNA-templated transcription"/>
    <property type="evidence" value="ECO:0007669"/>
    <property type="project" value="UniProtKB-ARBA"/>
</dbReference>
<feature type="domain" description="SANT" evidence="13">
    <location>
        <begin position="166"/>
        <end position="201"/>
    </location>
</feature>
<feature type="compositionally biased region" description="Low complexity" evidence="11">
    <location>
        <begin position="40"/>
        <end position="51"/>
    </location>
</feature>
<dbReference type="FunFam" id="1.10.10.60:FF:000010">
    <property type="entry name" value="Transcriptional activator Myb isoform A"/>
    <property type="match status" value="1"/>
</dbReference>
<dbReference type="FunFam" id="1.10.10.60:FF:000016">
    <property type="entry name" value="Transcriptional activator Myb isoform A"/>
    <property type="match status" value="1"/>
</dbReference>
<protein>
    <submittedName>
        <fullName evidence="15">Uncharacterized protein</fullName>
    </submittedName>
</protein>
<dbReference type="InterPro" id="IPR000652">
    <property type="entry name" value="Triosephosphate_isomerase"/>
</dbReference>
<comment type="similarity">
    <text evidence="2">Belongs to the triosephosphate isomerase family.</text>
</comment>
<feature type="compositionally biased region" description="Polar residues" evidence="11">
    <location>
        <begin position="440"/>
        <end position="455"/>
    </location>
</feature>
<proteinExistence type="inferred from homology"/>
<dbReference type="Pfam" id="PF00121">
    <property type="entry name" value="TIM"/>
    <property type="match status" value="1"/>
</dbReference>
<dbReference type="GO" id="GO:0005634">
    <property type="term" value="C:nucleus"/>
    <property type="evidence" value="ECO:0007669"/>
    <property type="project" value="UniProtKB-SubCell"/>
</dbReference>
<dbReference type="Gene3D" id="1.10.10.60">
    <property type="entry name" value="Homeodomain-like"/>
    <property type="match status" value="3"/>
</dbReference>
<dbReference type="SUPFAM" id="SSF46689">
    <property type="entry name" value="Homeodomain-like"/>
    <property type="match status" value="2"/>
</dbReference>
<dbReference type="EnsemblPlants" id="LPERR01G31650.2">
    <property type="protein sequence ID" value="LPERR01G31650.2"/>
    <property type="gene ID" value="LPERR01G31650"/>
</dbReference>
<dbReference type="FunFam" id="1.10.10.60:FF:000324">
    <property type="entry name" value="Transcription factor MYB3R-2"/>
    <property type="match status" value="1"/>
</dbReference>
<evidence type="ECO:0000256" key="10">
    <source>
        <dbReference type="ARBA" id="ARBA00024331"/>
    </source>
</evidence>
<feature type="domain" description="HTH myb-type" evidence="14">
    <location>
        <begin position="64"/>
        <end position="110"/>
    </location>
</feature>
<feature type="domain" description="Myb-like" evidence="12">
    <location>
        <begin position="59"/>
        <end position="110"/>
    </location>
</feature>
<feature type="domain" description="Myb-like" evidence="12">
    <location>
        <begin position="111"/>
        <end position="162"/>
    </location>
</feature>
<evidence type="ECO:0000259" key="14">
    <source>
        <dbReference type="PROSITE" id="PS51294"/>
    </source>
</evidence>
<dbReference type="SMART" id="SM00717">
    <property type="entry name" value="SANT"/>
    <property type="match status" value="3"/>
</dbReference>
<dbReference type="InterPro" id="IPR020861">
    <property type="entry name" value="Triosephosphate_isomerase_AS"/>
</dbReference>
<dbReference type="PROSITE" id="PS51293">
    <property type="entry name" value="SANT"/>
    <property type="match status" value="1"/>
</dbReference>
<feature type="region of interest" description="Disordered" evidence="11">
    <location>
        <begin position="427"/>
        <end position="455"/>
    </location>
</feature>
<dbReference type="InterPro" id="IPR017884">
    <property type="entry name" value="SANT_dom"/>
</dbReference>
<dbReference type="EnsemblPlants" id="LPERR01G31650.1">
    <property type="protein sequence ID" value="LPERR01G31650.1"/>
    <property type="gene ID" value="LPERR01G31650"/>
</dbReference>
<dbReference type="GO" id="GO:0019563">
    <property type="term" value="P:glycerol catabolic process"/>
    <property type="evidence" value="ECO:0007669"/>
    <property type="project" value="TreeGrafter"/>
</dbReference>
<dbReference type="PANTHER" id="PTHR21139:SF37">
    <property type="entry name" value="OS01G0841600 PROTEIN"/>
    <property type="match status" value="1"/>
</dbReference>